<reference evidence="1" key="1">
    <citation type="journal article" date="2003" name="Genome Biol.">
        <title>An integrated gene annotation and transcriptional profiling approach towards the full gene content of the Drosophila genome.</title>
        <authorList>
            <person name="Hild M."/>
            <person name="Beckmann B."/>
            <person name="Haas S.A."/>
            <person name="Koch B."/>
            <person name="Solovyev V."/>
            <person name="Busold C."/>
            <person name="Fellenberg K."/>
            <person name="Boutros M."/>
            <person name="Vingron M."/>
            <person name="Sauer F."/>
            <person name="Hoheisel J.D."/>
            <person name="Paro R."/>
        </authorList>
    </citation>
    <scope>NUCLEOTIDE SEQUENCE</scope>
</reference>
<sequence>MLLMAAVNPLNDPDDFIDERQRLTLTYAATMAADDEDASFPLRGLDFSPKSGSILLQSPPPPTSIPRQLSSPPVQWSVLRPLLLEGSFILAFIRKITMKKRLDMLEISIVLLFFLSAMPPPPPLASASTSFGASSSEASLLSVNARGESIFIYVELLIYLANGFAFVNSSSSSSSNKVVKVGREWHRGAAATTCISIWTTVPNRLPQKKGVNLSLHLGICLFGIKCKQSPGGSRKCQQGNENIFIGARRI</sequence>
<proteinExistence type="predicted"/>
<dbReference type="EMBL" id="BK003810">
    <property type="protein sequence ID" value="DAA02508.1"/>
    <property type="molecule type" value="Genomic_DNA"/>
</dbReference>
<accession>Q6IGF6</accession>
<evidence type="ECO:0000313" key="1">
    <source>
        <dbReference type="EMBL" id="DAA02508.1"/>
    </source>
</evidence>
<organism evidence="1">
    <name type="scientific">Drosophila melanogaster</name>
    <name type="common">Fruit fly</name>
    <dbReference type="NCBI Taxonomy" id="7227"/>
    <lineage>
        <taxon>Eukaryota</taxon>
        <taxon>Metazoa</taxon>
        <taxon>Ecdysozoa</taxon>
        <taxon>Arthropoda</taxon>
        <taxon>Hexapoda</taxon>
        <taxon>Insecta</taxon>
        <taxon>Pterygota</taxon>
        <taxon>Neoptera</taxon>
        <taxon>Endopterygota</taxon>
        <taxon>Diptera</taxon>
        <taxon>Brachycera</taxon>
        <taxon>Muscomorpha</taxon>
        <taxon>Ephydroidea</taxon>
        <taxon>Drosophilidae</taxon>
        <taxon>Drosophila</taxon>
        <taxon>Sophophora</taxon>
    </lineage>
</organism>
<gene>
    <name evidence="1" type="ORF">HDC06432</name>
</gene>
<dbReference type="AlphaFoldDB" id="Q6IGF6"/>
<protein>
    <submittedName>
        <fullName evidence="1">HDC06432</fullName>
    </submittedName>
</protein>
<name>Q6IGF6_DROME</name>